<evidence type="ECO:0000256" key="1">
    <source>
        <dbReference type="ARBA" id="ARBA00004651"/>
    </source>
</evidence>
<keyword evidence="7 8" id="KW-0472">Membrane</keyword>
<comment type="subcellular location">
    <subcellularLocation>
        <location evidence="1 8">Cell membrane</location>
        <topology evidence="1 8">Multi-pass membrane protein</topology>
    </subcellularLocation>
</comment>
<dbReference type="GO" id="GO:0005886">
    <property type="term" value="C:plasma membrane"/>
    <property type="evidence" value="ECO:0007669"/>
    <property type="project" value="UniProtKB-SubCell"/>
</dbReference>
<comment type="function">
    <text evidence="8">Uptake of L-lactate across the membrane. Can also transport D-lactate and glycolate.</text>
</comment>
<evidence type="ECO:0000256" key="3">
    <source>
        <dbReference type="ARBA" id="ARBA00022448"/>
    </source>
</evidence>
<accession>A0A7M2XU83</accession>
<dbReference type="PANTHER" id="PTHR30003:SF0">
    <property type="entry name" value="GLYCOLATE PERMEASE GLCA-RELATED"/>
    <property type="match status" value="1"/>
</dbReference>
<evidence type="ECO:0000256" key="4">
    <source>
        <dbReference type="ARBA" id="ARBA00022475"/>
    </source>
</evidence>
<dbReference type="PANTHER" id="PTHR30003">
    <property type="entry name" value="L-LACTATE PERMEASE"/>
    <property type="match status" value="1"/>
</dbReference>
<evidence type="ECO:0000313" key="9">
    <source>
        <dbReference type="EMBL" id="QOW00893.1"/>
    </source>
</evidence>
<feature type="transmembrane region" description="Helical" evidence="8">
    <location>
        <begin position="161"/>
        <end position="183"/>
    </location>
</feature>
<name>A0A7M2XU83_9NOCA</name>
<dbReference type="AlphaFoldDB" id="A0A7M2XU83"/>
<sequence length="583" mass="60904">MATRISAVTFTPATDAIAGSLTASALVGLAPLLTFFVLLAGFKLKAWYSGLGALVVALVVAIIGFDMPAPLAGLSALQGITFGLFPVMWIVITAIWFYELTVVSGRFEDLRRIFNSIGHGDMRIQAMLIAFCFGGMLEALAGFGAPVAITGAMLVTLGMPALRAAVTVLIANTAPVAFGAMAIPITTAGALTDIPATEIAAVVGRQTPVLALFVPLLLLFLVDGRRGVRQAWPIALVTGTTFALAQFWCSSHFSYELTDVVASLAGLTAAVLMLQVWKPRTPEDQLSRTRTRTRTDAVAVQAGKEGPGGAHAPQRPVADESLTASRVVMALFPYLLVITVFGIAKLWTVGVDLPERLAATDVKIEWPGLYGNLITGNGDASSSAVYTFSWLSSPGTLLLLSGAIVTLVYARWDSGGMFPLTVRRAAATFGTTVVRMKLAIATVATVLGLSYVMNQSGQTVAIGTWLAGTGAIFALFSPILGWLGTAVTGSDTSANALFARLQQAAGQTAGIDPTLLVAANTSGGVVGKLISPQNLTIAATAVDRPGSESVLLRKVIGYSVAMLVILCVLVYLQSTPVLSWMLP</sequence>
<feature type="transmembrane region" description="Helical" evidence="8">
    <location>
        <begin position="433"/>
        <end position="453"/>
    </location>
</feature>
<keyword evidence="6 8" id="KW-1133">Transmembrane helix</keyword>
<evidence type="ECO:0000256" key="8">
    <source>
        <dbReference type="RuleBase" id="RU365092"/>
    </source>
</evidence>
<feature type="transmembrane region" description="Helical" evidence="8">
    <location>
        <begin position="124"/>
        <end position="149"/>
    </location>
</feature>
<keyword evidence="3 8" id="KW-0813">Transport</keyword>
<evidence type="ECO:0000256" key="6">
    <source>
        <dbReference type="ARBA" id="ARBA00022989"/>
    </source>
</evidence>
<feature type="transmembrane region" description="Helical" evidence="8">
    <location>
        <begin position="555"/>
        <end position="574"/>
    </location>
</feature>
<comment type="similarity">
    <text evidence="2 8">Belongs to the lactate permease family.</text>
</comment>
<feature type="transmembrane region" description="Helical" evidence="8">
    <location>
        <begin position="203"/>
        <end position="222"/>
    </location>
</feature>
<dbReference type="GO" id="GO:0015295">
    <property type="term" value="F:solute:proton symporter activity"/>
    <property type="evidence" value="ECO:0007669"/>
    <property type="project" value="TreeGrafter"/>
</dbReference>
<keyword evidence="10" id="KW-1185">Reference proteome</keyword>
<dbReference type="RefSeq" id="WP_193903747.1">
    <property type="nucleotide sequence ID" value="NZ_CP063450.1"/>
</dbReference>
<feature type="transmembrane region" description="Helical" evidence="8">
    <location>
        <begin position="77"/>
        <end position="98"/>
    </location>
</feature>
<keyword evidence="4 8" id="KW-1003">Cell membrane</keyword>
<feature type="transmembrane region" description="Helical" evidence="8">
    <location>
        <begin position="234"/>
        <end position="254"/>
    </location>
</feature>
<evidence type="ECO:0000256" key="5">
    <source>
        <dbReference type="ARBA" id="ARBA00022692"/>
    </source>
</evidence>
<reference evidence="9 10" key="1">
    <citation type="submission" date="2020-10" db="EMBL/GenBank/DDBJ databases">
        <title>Whole genome sequence of oil-degrading bacteria Rhodococcus pyridinivorans strain 5Ap.</title>
        <authorList>
            <person name="Akhremchuk A.E."/>
            <person name="Valentovich L.N."/>
            <person name="Charniauskaya M.I."/>
            <person name="Bukliarevich H.A."/>
            <person name="Titok M.A."/>
        </authorList>
    </citation>
    <scope>NUCLEOTIDE SEQUENCE [LARGE SCALE GENOMIC DNA]</scope>
    <source>
        <strain evidence="9 10">5Ap</strain>
    </source>
</reference>
<dbReference type="NCBIfam" id="TIGR00795">
    <property type="entry name" value="lctP"/>
    <property type="match status" value="1"/>
</dbReference>
<feature type="transmembrane region" description="Helical" evidence="8">
    <location>
        <begin position="459"/>
        <end position="483"/>
    </location>
</feature>
<feature type="transmembrane region" description="Helical" evidence="8">
    <location>
        <begin position="391"/>
        <end position="412"/>
    </location>
</feature>
<dbReference type="Proteomes" id="UP000593818">
    <property type="component" value="Chromosome"/>
</dbReference>
<protein>
    <recommendedName>
        <fullName evidence="8">L-lactate permease</fullName>
    </recommendedName>
</protein>
<dbReference type="GO" id="GO:0015129">
    <property type="term" value="F:lactate transmembrane transporter activity"/>
    <property type="evidence" value="ECO:0007669"/>
    <property type="project" value="UniProtKB-UniRule"/>
</dbReference>
<feature type="transmembrane region" description="Helical" evidence="8">
    <location>
        <begin position="327"/>
        <end position="347"/>
    </location>
</feature>
<dbReference type="InterPro" id="IPR003804">
    <property type="entry name" value="Lactate_perm"/>
</dbReference>
<dbReference type="Pfam" id="PF02652">
    <property type="entry name" value="Lactate_perm"/>
    <property type="match status" value="1"/>
</dbReference>
<dbReference type="EMBL" id="CP063450">
    <property type="protein sequence ID" value="QOW00893.1"/>
    <property type="molecule type" value="Genomic_DNA"/>
</dbReference>
<feature type="transmembrane region" description="Helical" evidence="8">
    <location>
        <begin position="21"/>
        <end position="40"/>
    </location>
</feature>
<feature type="transmembrane region" description="Helical" evidence="8">
    <location>
        <begin position="46"/>
        <end position="65"/>
    </location>
</feature>
<feature type="transmembrane region" description="Helical" evidence="8">
    <location>
        <begin position="260"/>
        <end position="277"/>
    </location>
</feature>
<keyword evidence="5 8" id="KW-0812">Transmembrane</keyword>
<evidence type="ECO:0000256" key="2">
    <source>
        <dbReference type="ARBA" id="ARBA00010100"/>
    </source>
</evidence>
<gene>
    <name evidence="9" type="ORF">INP59_11650</name>
</gene>
<organism evidence="9 10">
    <name type="scientific">Rhodococcus pyridinivorans</name>
    <dbReference type="NCBI Taxonomy" id="103816"/>
    <lineage>
        <taxon>Bacteria</taxon>
        <taxon>Bacillati</taxon>
        <taxon>Actinomycetota</taxon>
        <taxon>Actinomycetes</taxon>
        <taxon>Mycobacteriales</taxon>
        <taxon>Nocardiaceae</taxon>
        <taxon>Rhodococcus</taxon>
    </lineage>
</organism>
<evidence type="ECO:0000256" key="7">
    <source>
        <dbReference type="ARBA" id="ARBA00023136"/>
    </source>
</evidence>
<proteinExistence type="inferred from homology"/>
<evidence type="ECO:0000313" key="10">
    <source>
        <dbReference type="Proteomes" id="UP000593818"/>
    </source>
</evidence>